<dbReference type="EMBL" id="GBXM01039608">
    <property type="protein sequence ID" value="JAH68969.1"/>
    <property type="molecule type" value="Transcribed_RNA"/>
</dbReference>
<sequence>MFNISAFYLLVMWLCCIQT</sequence>
<organism evidence="1">
    <name type="scientific">Anguilla anguilla</name>
    <name type="common">European freshwater eel</name>
    <name type="synonym">Muraena anguilla</name>
    <dbReference type="NCBI Taxonomy" id="7936"/>
    <lineage>
        <taxon>Eukaryota</taxon>
        <taxon>Metazoa</taxon>
        <taxon>Chordata</taxon>
        <taxon>Craniata</taxon>
        <taxon>Vertebrata</taxon>
        <taxon>Euteleostomi</taxon>
        <taxon>Actinopterygii</taxon>
        <taxon>Neopterygii</taxon>
        <taxon>Teleostei</taxon>
        <taxon>Anguilliformes</taxon>
        <taxon>Anguillidae</taxon>
        <taxon>Anguilla</taxon>
    </lineage>
</organism>
<reference evidence="1" key="1">
    <citation type="submission" date="2014-11" db="EMBL/GenBank/DDBJ databases">
        <authorList>
            <person name="Amaro Gonzalez C."/>
        </authorList>
    </citation>
    <scope>NUCLEOTIDE SEQUENCE</scope>
</reference>
<protein>
    <submittedName>
        <fullName evidence="1">Uncharacterized protein</fullName>
    </submittedName>
</protein>
<reference evidence="1" key="2">
    <citation type="journal article" date="2015" name="Fish Shellfish Immunol.">
        <title>Early steps in the European eel (Anguilla anguilla)-Vibrio vulnificus interaction in the gills: Role of the RtxA13 toxin.</title>
        <authorList>
            <person name="Callol A."/>
            <person name="Pajuelo D."/>
            <person name="Ebbesson L."/>
            <person name="Teles M."/>
            <person name="MacKenzie S."/>
            <person name="Amaro C."/>
        </authorList>
    </citation>
    <scope>NUCLEOTIDE SEQUENCE</scope>
</reference>
<name>A0A0E9USX4_ANGAN</name>
<dbReference type="AlphaFoldDB" id="A0A0E9USX4"/>
<proteinExistence type="predicted"/>
<evidence type="ECO:0000313" key="1">
    <source>
        <dbReference type="EMBL" id="JAH68969.1"/>
    </source>
</evidence>
<accession>A0A0E9USX4</accession>